<organism evidence="1 4">
    <name type="scientific">Acanthamoeba polyphaga mimivirus</name>
    <name type="common">APMV</name>
    <dbReference type="NCBI Taxonomy" id="212035"/>
    <lineage>
        <taxon>Viruses</taxon>
        <taxon>Varidnaviria</taxon>
        <taxon>Bamfordvirae</taxon>
        <taxon>Nucleocytoviricota</taxon>
        <taxon>Megaviricetes</taxon>
        <taxon>Imitervirales</taxon>
        <taxon>Mimiviridae</taxon>
        <taxon>Megamimivirinae</taxon>
        <taxon>Mimivirus</taxon>
        <taxon>Mimivirus bradfordmassiliense</taxon>
    </lineage>
</organism>
<accession>E3VZB9</accession>
<dbReference type="KEGG" id="vg:9925266"/>
<evidence type="ECO:0000313" key="3">
    <source>
        <dbReference type="EMBL" id="AKI81297.1"/>
    </source>
</evidence>
<dbReference type="RefSeq" id="YP_003987142.1">
    <property type="nucleotide sequence ID" value="NC_014649.1"/>
</dbReference>
<dbReference type="Proteomes" id="UP000240552">
    <property type="component" value="Segment"/>
</dbReference>
<dbReference type="Proteomes" id="UP000274448">
    <property type="component" value="Segment"/>
</dbReference>
<dbReference type="EMBL" id="JN036606">
    <property type="protein sequence ID" value="AEJ34873.1"/>
    <property type="molecule type" value="Genomic_DNA"/>
</dbReference>
<evidence type="ECO:0000313" key="2">
    <source>
        <dbReference type="EMBL" id="AEJ34873.1"/>
    </source>
</evidence>
<name>A0A0G2YBN8_MIMIV</name>
<organismHost>
    <name type="scientific">Acanthamoeba polyphaga</name>
    <name type="common">Amoeba</name>
    <dbReference type="NCBI Taxonomy" id="5757"/>
</organismHost>
<reference evidence="2 5" key="1">
    <citation type="journal article" date="2011" name="Proc. Natl. Acad. Sci. U.S.A.">
        <title>Mimivirus shows dramatic genome reduction after intraamoebal culture.</title>
        <authorList>
            <person name="Boyer M."/>
            <person name="Azza S."/>
            <person name="Barrassi L."/>
            <person name="Klose T."/>
            <person name="Campocasso A."/>
            <person name="Pagnier I."/>
            <person name="Fournous G."/>
            <person name="Borg A."/>
            <person name="Robert C."/>
            <person name="Zhang X."/>
            <person name="Desnues C."/>
            <person name="Henrissat B."/>
            <person name="Rossmann M.G."/>
            <person name="La Scola B."/>
            <person name="Raoult D."/>
        </authorList>
    </citation>
    <scope>NUCLEOTIDE SEQUENCE [LARGE SCALE GENOMIC DNA]</scope>
    <source>
        <strain evidence="2">M4</strain>
    </source>
</reference>
<dbReference type="OrthoDB" id="24367at10239"/>
<evidence type="ECO:0000313" key="4">
    <source>
        <dbReference type="Proteomes" id="UP000201519"/>
    </source>
</evidence>
<evidence type="ECO:0000313" key="6">
    <source>
        <dbReference type="Proteomes" id="UP000274448"/>
    </source>
</evidence>
<evidence type="ECO:0000313" key="1">
    <source>
        <dbReference type="EMBL" id="ADO18751.1"/>
    </source>
</evidence>
<reference evidence="1 4" key="2">
    <citation type="journal article" date="2011" name="Virol. J.">
        <title>Breaking the 1000-gene barrier for Mimivirus using ultra-deep genome and transcriptome sequencing.</title>
        <authorList>
            <person name="Legendre M."/>
            <person name="Santini S."/>
            <person name="Rico A."/>
            <person name="Abergel C."/>
            <person name="Claverie J.M."/>
        </authorList>
    </citation>
    <scope>NUCLEOTIDE SEQUENCE [LARGE SCALE GENOMIC DNA]</scope>
</reference>
<gene>
    <name evidence="1" type="primary">R625</name>
    <name evidence="2" type="ORF">MIMI_R625</name>
</gene>
<reference evidence="3 6" key="3">
    <citation type="submission" date="2014-10" db="EMBL/GenBank/DDBJ databases">
        <title>Pan-genome analysis of Brazilian lineage A amoebal mimiviruses.</title>
        <authorList>
            <person name="Assis F.L."/>
            <person name="Abrahao J.S."/>
            <person name="Kroon E.G."/>
            <person name="Dornas F.P."/>
            <person name="Andrade K.R."/>
            <person name="Borato P.V.M."/>
            <person name="Pilotto M.R."/>
            <person name="Benamar S."/>
            <person name="LaScola B."/>
            <person name="Colson P."/>
        </authorList>
    </citation>
    <scope>NUCLEOTIDE SEQUENCE [LARGE SCALE GENOMIC DNA]</scope>
    <source>
        <strain evidence="3 6">Amazonia</strain>
    </source>
</reference>
<dbReference type="EMBL" id="KM982403">
    <property type="protein sequence ID" value="AKI81297.1"/>
    <property type="molecule type" value="Genomic_DNA"/>
</dbReference>
<dbReference type="EMBL" id="HQ336222">
    <property type="protein sequence ID" value="ADO18751.1"/>
    <property type="molecule type" value="Genomic_DNA"/>
</dbReference>
<sequence>MFITSILRLIISYGLLEQLILESFLDLEYPENIIDSKNQNSMDGELNVMESLRNSHPKLYIREISNDNITFPCEDNNGWIEYKRTLTECDDLKIQQYATQMRWRISQNKRQRAVYYIGLDDDGSIYGLSGKAILDNLDYFVKITNIINASIFSVLLININGSTIIKIGVTIKKLKDDIYFNEDEEY</sequence>
<keyword evidence="4" id="KW-1185">Reference proteome</keyword>
<dbReference type="GeneID" id="9925266"/>
<evidence type="ECO:0000313" key="5">
    <source>
        <dbReference type="Proteomes" id="UP000240552"/>
    </source>
</evidence>
<proteinExistence type="predicted"/>
<dbReference type="Proteomes" id="UP000201519">
    <property type="component" value="Segment"/>
</dbReference>
<accession>A0A0G2YBN8</accession>
<protein>
    <submittedName>
        <fullName evidence="1">Putative GTP-binding protein</fullName>
    </submittedName>
    <submittedName>
        <fullName evidence="2">Uncharacterized protein R625</fullName>
    </submittedName>
</protein>